<dbReference type="OrthoDB" id="3823243at2"/>
<sequence>MSQAGPPEGAGRAVLPVVTLFESYGSGAGYVGPRVAQALGLPFHQQAFSSEEIEAAESHREHEGLLARVFGAVGTSYGGLDVGDVTAAQRDKYELTMENTRVVLEEADQGGVIMGRNGAFILRDRPATLHVRLDGPLEQRVARAARDAGIDVERARKRQKREDQVRADMSLDLYGWDPREVDHYDLVLNTGLLDLDTCVAIVVAAARLKAAGPGAAGG</sequence>
<proteinExistence type="predicted"/>
<evidence type="ECO:0000313" key="1">
    <source>
        <dbReference type="EMBL" id="KAE8762419.1"/>
    </source>
</evidence>
<dbReference type="Pfam" id="PF13189">
    <property type="entry name" value="Cytidylate_kin2"/>
    <property type="match status" value="1"/>
</dbReference>
<dbReference type="Gene3D" id="3.40.50.300">
    <property type="entry name" value="P-loop containing nucleotide triphosphate hydrolases"/>
    <property type="match status" value="1"/>
</dbReference>
<keyword evidence="2" id="KW-1185">Reference proteome</keyword>
<organism evidence="1 2">
    <name type="scientific">Georgenia thermotolerans</name>
    <dbReference type="NCBI Taxonomy" id="527326"/>
    <lineage>
        <taxon>Bacteria</taxon>
        <taxon>Bacillati</taxon>
        <taxon>Actinomycetota</taxon>
        <taxon>Actinomycetes</taxon>
        <taxon>Micrococcales</taxon>
        <taxon>Bogoriellaceae</taxon>
        <taxon>Georgenia</taxon>
    </lineage>
</organism>
<name>A0A7J5UJ58_9MICO</name>
<gene>
    <name evidence="1" type="ORF">GB883_19490</name>
</gene>
<comment type="caution">
    <text evidence="1">The sequence shown here is derived from an EMBL/GenBank/DDBJ whole genome shotgun (WGS) entry which is preliminary data.</text>
</comment>
<accession>A0A7J5UJ58</accession>
<dbReference type="InterPro" id="IPR027417">
    <property type="entry name" value="P-loop_NTPase"/>
</dbReference>
<dbReference type="Proteomes" id="UP000451860">
    <property type="component" value="Unassembled WGS sequence"/>
</dbReference>
<dbReference type="RefSeq" id="WP_152204038.1">
    <property type="nucleotide sequence ID" value="NZ_VUKF01000040.1"/>
</dbReference>
<evidence type="ECO:0008006" key="3">
    <source>
        <dbReference type="Google" id="ProtNLM"/>
    </source>
</evidence>
<reference evidence="1 2" key="1">
    <citation type="submission" date="2019-10" db="EMBL/GenBank/DDBJ databases">
        <title>Georgenia wutianyii sp. nov. and Georgenia yuyongxinii sp. nov. isolated from plateau pika (Ochotona curzoniae) in the Qinghai-Tibet plateau of China.</title>
        <authorList>
            <person name="Tian Z."/>
        </authorList>
    </citation>
    <scope>NUCLEOTIDE SEQUENCE [LARGE SCALE GENOMIC DNA]</scope>
    <source>
        <strain evidence="1 2">DSM 21501</strain>
    </source>
</reference>
<dbReference type="AlphaFoldDB" id="A0A7J5UJ58"/>
<protein>
    <recommendedName>
        <fullName evidence="3">Cytidylate kinase-like family protein</fullName>
    </recommendedName>
</protein>
<evidence type="ECO:0000313" key="2">
    <source>
        <dbReference type="Proteomes" id="UP000451860"/>
    </source>
</evidence>
<dbReference type="EMBL" id="WHJE01000175">
    <property type="protein sequence ID" value="KAE8762419.1"/>
    <property type="molecule type" value="Genomic_DNA"/>
</dbReference>